<proteinExistence type="predicted"/>
<keyword evidence="1" id="KW-0175">Coiled coil</keyword>
<protein>
    <submittedName>
        <fullName evidence="2">Uncharacterized protein</fullName>
    </submittedName>
</protein>
<feature type="coiled-coil region" evidence="1">
    <location>
        <begin position="1882"/>
        <end position="1909"/>
    </location>
</feature>
<evidence type="ECO:0000313" key="3">
    <source>
        <dbReference type="Proteomes" id="UP001470230"/>
    </source>
</evidence>
<dbReference type="EMBL" id="JAPFFF010000044">
    <property type="protein sequence ID" value="KAK8840666.1"/>
    <property type="molecule type" value="Genomic_DNA"/>
</dbReference>
<evidence type="ECO:0000256" key="1">
    <source>
        <dbReference type="SAM" id="Coils"/>
    </source>
</evidence>
<accession>A0ABR2H4A8</accession>
<evidence type="ECO:0000313" key="2">
    <source>
        <dbReference type="EMBL" id="KAK8840666.1"/>
    </source>
</evidence>
<sequence>MIATMAYQALSLNTQGYEITADDDELQITRDGSPDDVRINCVYTKNEVDNLISNAKPDEYFKLRESDKLYLYKPSSITQNSEYYIMSWNIDSNYDIPLDTIFTFKDYLFGHTWNLKWDGDSWTRNNVVNLSFNKQSTTTNNNGSPALIIQHTDYMIKWIDCVLQSKDPIANENLATLLSKYITNWRVAYKDGTIKELNETNSEVKLDAAPRYEIDEVKCDIQQFSVKVSSNISGSNMLYVLADLDIQGCVTSLKWDSHPTTPLSMKYLHTWNDNPIIKSFSYIRQVRYSKKSIPEENTKKNIDIYIEKKYFEQKPENADETYNPFEIMIIQQFYEVTPDPRECTTLTTDHNIYSSKIIWADNIMTMRRDLNVVGGTVDVLAYDYSTLRAIINGIQEQLRLQAAYNEYTDSIRKGLAIAGDILNILTGAVKMISDLSKLSLSGDNININTYRTEDFTFPGIGGDDDDYPGGKPPISGKFLLDMDTSAAGHVLKRFIPTETTIPDATSSLTATDLVLNAVNSLTQIGNATTTIIAGGLTLDRIPEIVEGTRTIQQSMHTITDSVRELCRRWRERRNNTIIDHTVENTDEMELEDIDDSQSELDRVDSPVTRINHDTITHVASSNEVLFGEHTLESLSNLTNEELLALNSENVVVEQIGDSRIGVITIMYINPNGTRELVYIRRCDNVRSVITPEFIRFSSQRHINTTSQWVYDNRTALEIEQMLPVDRILFENTHPQLRFIRNSDADLGVNWTEVRDENNSTVAIIDVSILTRTSVGNDGISIQSHESNTTVNSDGIHVEDNTHELIANEYNVVVVNHELTPTKDADVVIPSTTITLANIEQMDWYQRHRLTNEIRGLRFRDSQSELGSTNNEEYTEVIYSNNVIGVIDRRHLNQVSITDNNIMISNPDNQLTLTDHDIQWMRDHNQSTLRGFISNINNRLEEINMDMEWLLEHPSLTDRYVVCRGSRILVPIVDAVLYIPRAIRKASTYSLDSLREVDTVMGESNISLRPLIDWCKSTESDISLPDDNNEAISLNSCVNICKTFRDTIKGPLELLSYKIQEVEKQQSNSGTTDEFDTVDGYEYFTVKNENIRYVPTPTYNTLQIINIPDTLLNKINAITAETNIFKIVLRKNVIYDTNGKYIKEFYIYAKDNKIYSPQITHNSNGCVVEYTDGINISFDSKLEFNPYTLWMSGELSIMYLLPQDSLVAKKPTIKCDIIDAKNALKLHESDVRYFYKPSIISEDNEYYKMIFSVDNDYEIPDKLEFVFKEYCFGNTWSIQWNRDESKNNNGYWSGYNRQGHLNAKVISKWNLRPSNKVSDCYGCWVTIKKTELHDKLITNEGSGLMHSLLKNYKHEFKLEMNDGTIIDGAQWNMSCNFENHLSDGLSNSLHPGYYGTVILYISMDSTSGIRTDLVDKVYIDIYVDESSTATRLSFKPDGFHTQKDGKVYLDIIPVNDTIEMIAYDWSDSSISSSKDIELYLRKDLTDPIDEVNWDPSTNAFKYIIDQQFYDIKPNPNAATTLYTDFNITSSKIITADNITTMRSDLNVLTNNFDVVSYDVKDITSKVDVLNAEMSETKRVTQHLQEDIDETRIIADVALAFGVGSVVTQIGSAGLSFITKAGTSMLSTCAAETLNYEMTTVGVQILPAIPVGYSARTVKAPLTDLTPLIEWCNSEYESIPEIKYDEFENNKTTATSFNTTFDICNHFRHSLKPAFKLLTDKFEELENREYISQSNLIRDDVIDVVGKYSKGVVQLEAEDVITDGIIKARLMVRKVSEFNDVDYEENIITINIVNGEISEYQGTSDFPEASINGKQITIVNPHKLQVTGVSIKENTAIRRMEFTTNDIAYTCDIDALHKKIDAIHEQTQANDKSLASTLNEFPTVDEVNEALDELKNNMINMDNLYTKEEADEKYRSKNDLIYKDAVDVPLENVQDSSGSWEVKIKLIRGIRLVGTISNNDGFVKEFDYLFDYNGVITADGDVNVAFEIDGTTYYLTYYKSDSNGLCFYIDNGEDYFDTKLILAEKILKQDKIALKSEIPEPVDLTDYATMVDLDGYALKSDYDALKSKLDSLESRIASLVNKLTRIKYTFNVTNSNTIHYQFEKQLDEYDGTLYLTYNETRDNVTSVNEIKINISFNVNNTPKYEYQCEPNKICLNNIEFPLSSSNLMINATANYILINSTFFTSNGILAEDNTKNEIHSLL</sequence>
<reference evidence="2 3" key="1">
    <citation type="submission" date="2024-04" db="EMBL/GenBank/DDBJ databases">
        <title>Tritrichomonas musculus Genome.</title>
        <authorList>
            <person name="Alves-Ferreira E."/>
            <person name="Grigg M."/>
            <person name="Lorenzi H."/>
            <person name="Galac M."/>
        </authorList>
    </citation>
    <scope>NUCLEOTIDE SEQUENCE [LARGE SCALE GENOMIC DNA]</scope>
    <source>
        <strain evidence="2 3">EAF2021</strain>
    </source>
</reference>
<gene>
    <name evidence="2" type="ORF">M9Y10_030441</name>
</gene>
<comment type="caution">
    <text evidence="2">The sequence shown here is derived from an EMBL/GenBank/DDBJ whole genome shotgun (WGS) entry which is preliminary data.</text>
</comment>
<keyword evidence="3" id="KW-1185">Reference proteome</keyword>
<name>A0ABR2H4A8_9EUKA</name>
<organism evidence="2 3">
    <name type="scientific">Tritrichomonas musculus</name>
    <dbReference type="NCBI Taxonomy" id="1915356"/>
    <lineage>
        <taxon>Eukaryota</taxon>
        <taxon>Metamonada</taxon>
        <taxon>Parabasalia</taxon>
        <taxon>Tritrichomonadida</taxon>
        <taxon>Tritrichomonadidae</taxon>
        <taxon>Tritrichomonas</taxon>
    </lineage>
</organism>
<dbReference type="Proteomes" id="UP001470230">
    <property type="component" value="Unassembled WGS sequence"/>
</dbReference>